<proteinExistence type="predicted"/>
<comment type="caution">
    <text evidence="1">The sequence shown here is derived from an EMBL/GenBank/DDBJ whole genome shotgun (WGS) entry which is preliminary data.</text>
</comment>
<organism evidence="1 2">
    <name type="scientific">Steroidobacter flavus</name>
    <dbReference type="NCBI Taxonomy" id="1842136"/>
    <lineage>
        <taxon>Bacteria</taxon>
        <taxon>Pseudomonadati</taxon>
        <taxon>Pseudomonadota</taxon>
        <taxon>Gammaproteobacteria</taxon>
        <taxon>Steroidobacterales</taxon>
        <taxon>Steroidobacteraceae</taxon>
        <taxon>Steroidobacter</taxon>
    </lineage>
</organism>
<dbReference type="RefSeq" id="WP_380600628.1">
    <property type="nucleotide sequence ID" value="NZ_JBHSDU010000010.1"/>
</dbReference>
<dbReference type="EMBL" id="JBHSDU010000010">
    <property type="protein sequence ID" value="MFC4311782.1"/>
    <property type="molecule type" value="Genomic_DNA"/>
</dbReference>
<sequence length="311" mass="34553">MKRGLVSWEKNELPPEELATRLASIRAIARKKRVDAVVVYSDVWRSNDARYVSNYMPYWNRAFVVVPLEEPPILLCALSPRVYPWIKTVTVHETIIASPSPPAALFKLCEERGWKRVGVCDLEGLPTDLHAEMTAGSVDLLDLPRSDIHPAPTDVEVRMHGRAASMAREVLEQELATLKEQNDHELTGRLERVLRRAGAEDVVILVSDGQGPPIPAEGRPVGPHTSVVVAIEYNGHWAKVTRNVAGRTANLTSPESETQLREILSGPYSWENVEDTAATAIVSLQLQILAADRQLYYGDTCLQSQEGLRVL</sequence>
<evidence type="ECO:0000313" key="1">
    <source>
        <dbReference type="EMBL" id="MFC4311782.1"/>
    </source>
</evidence>
<evidence type="ECO:0000313" key="2">
    <source>
        <dbReference type="Proteomes" id="UP001595904"/>
    </source>
</evidence>
<evidence type="ECO:0008006" key="3">
    <source>
        <dbReference type="Google" id="ProtNLM"/>
    </source>
</evidence>
<accession>A0ABV8SWD4</accession>
<keyword evidence="2" id="KW-1185">Reference proteome</keyword>
<dbReference type="Gene3D" id="3.40.350.10">
    <property type="entry name" value="Creatinase/prolidase N-terminal domain"/>
    <property type="match status" value="1"/>
</dbReference>
<reference evidence="2" key="1">
    <citation type="journal article" date="2019" name="Int. J. Syst. Evol. Microbiol.">
        <title>The Global Catalogue of Microorganisms (GCM) 10K type strain sequencing project: providing services to taxonomists for standard genome sequencing and annotation.</title>
        <authorList>
            <consortium name="The Broad Institute Genomics Platform"/>
            <consortium name="The Broad Institute Genome Sequencing Center for Infectious Disease"/>
            <person name="Wu L."/>
            <person name="Ma J."/>
        </authorList>
    </citation>
    <scope>NUCLEOTIDE SEQUENCE [LARGE SCALE GENOMIC DNA]</scope>
    <source>
        <strain evidence="2">CGMCC 1.10759</strain>
    </source>
</reference>
<gene>
    <name evidence="1" type="ORF">ACFPN2_22045</name>
</gene>
<protein>
    <recommendedName>
        <fullName evidence="3">Creatinase N-terminal domain-containing protein</fullName>
    </recommendedName>
</protein>
<dbReference type="SUPFAM" id="SSF53092">
    <property type="entry name" value="Creatinase/prolidase N-terminal domain"/>
    <property type="match status" value="1"/>
</dbReference>
<name>A0ABV8SWD4_9GAMM</name>
<dbReference type="InterPro" id="IPR029149">
    <property type="entry name" value="Creatin/AminoP/Spt16_N"/>
</dbReference>
<dbReference type="Proteomes" id="UP001595904">
    <property type="component" value="Unassembled WGS sequence"/>
</dbReference>